<dbReference type="GO" id="GO:0043041">
    <property type="term" value="P:amino acid activation for nonribosomal peptide biosynthetic process"/>
    <property type="evidence" value="ECO:0007669"/>
    <property type="project" value="TreeGrafter"/>
</dbReference>
<dbReference type="FunFam" id="3.30.559.30:FF:000006">
    <property type="entry name" value="Yersiniabactin polyketide/non-ribosomal peptide synthetase"/>
    <property type="match status" value="1"/>
</dbReference>
<dbReference type="InterPro" id="IPR006162">
    <property type="entry name" value="Ppantetheine_attach_site"/>
</dbReference>
<dbReference type="InterPro" id="IPR045851">
    <property type="entry name" value="AMP-bd_C_sf"/>
</dbReference>
<name>A0A2L1GKE2_9BACT</name>
<sequence>MESLSLSVGGQGMNGITPYSRDNARRDVSSMLAGSTDFADEDDLISLGLDSMKIMRLAGKWRRAGCNVTFAELMSSPRLADWLLLLEHNATASPVAAQTRSEVAAATANERPFPLTDVQYAYWIGRRDSQVLGGMGCHAYLEFDGANVEPQSLARAWQMVLRSHPMLHARFLEDGTQQIPAVFTPPQLEVTDLRTETPQRLAAGLEAIRARLSHRRLRVEQGEVIGLALSMLPEGRTRIHLDVDLLVADLQSLHNIVRDLTLALTGKTLPAPQDWSFAAYLDWERQTHEAKRRTDESWWQERLNDLPLAPGLPLRENWRDLRQPIFTRRSRRISWLEWQRFEGHCRKRGLTPAMTLLTIYADVLARWSGTSRFTVNLPLFNRPDGVPGLNEVVADFTTILILAVDYQERPFWERVKDIQTCFHRDAAHVYWSGVQVLRAQKRLHAGSDDRPQVVFAYNLGSRLADAASDAVLGRLSYMISQTPQVGLDFQVHDLEDAVLLAWDSVDDIFPERLIDDMFAACMARMQQALDDDESKLNQAIVLPQQPTTSVLPISALSDHRLLHDAFFAHAQRNGDAQALIDGASGVCTSYGMLARQARQVAALLQREGIRPGDTVAITLPRGTEQVAAVLGTAAAGACYVPMSPSQPVPRMAHMYIQGRVRCTLTNETLANTLVWPQTAKPVDVNAAWDLPDDVSLPFLPSDALAYIIFTSGSTGMPKGVVIEHAAACNTIAAVNHLVGVGTNDRLLTVSALDFDLSVYDIFGVLGSGGQLVQVGDASWRDAAAWLDMIQRHNVTMWNSVPTLLDMLLTTVAGKAGRQNPSTPLPLKTVLLSGDRVGLDLPSRLWTCAPSCRFFALGGATEAAIWSNVFQVTSPPPTHWHSIPYGQPLSGQCYRVVDGQGRDCPTWTAGELWIGGTGLARGYANDPEQTARRFVVQDGSRWYRTGDQGRFWADGTIEFLGRLDFQLKIRGHRIEPGEIEGALRRHPAVRQAAVQGVDTGTTRRLVAWVVFNKDIARSELRAFLGQNLPSFMIPEQYVAMTALPLNANGKVDRKALPLPDEITSSETVDDPPCTPLEQKLAVIWQQELGLTRVGRQDNFLQCGGDSLMATRLVTRIRRELGCDLPLDQLFLEGTIAAVAARLERHDASPVLPELPQIVPSPKDRLKRFPFTDIQYAYWIGRSNAYELGQVSSHIFFEIDSQITDIPRLNAAWRRVVARHDMLRAVCTEDGQQVLADTPDYSLSVQDLRGIAPEKREQLLAGLRREMSRQILPADRWPLFDLRAVRYDAEDGERTRLFLDFDALIADAWSVFLVLGEWMDFYEQPALRLPELTLFFRDCVLAGTELEKSAGYQEDRDWWLARLDSLPPAPALPLACRPEELRHPEFLHLGDRLPAPLWTSLQENAAKAGITASGLLISAYAEVLGRWSQNSHFTLNLTLFNRQALHPQMDVIVGDFTSLSLLEVDLRSAPSFADRARALQRQLWTDMNHRQYSGIRVLREMTQRAGRRASMPVVFTGALGLGRGGHEQRKSASLERLGQLVFGCAQTPQVWLDYQAYEQEGGLVVNWDAVDGLFPAGLPEAMFAAYIDLMHALARQETWDLEDPVRLPAAQLSAREDFNASDCPQDDCTLPDLVLRQVASHSDSIAVISATGTISYGQLAGYARAVALAAVRCGLRHGAVAAVVMEKGWEQAAACLGILMAGAAYLPLDPELPEERLHWILEDSQAKIILSQQSVIARLPWPAGIQPIAVDGLEPAEHGPETAPANPKDLAYIIYTSGSTGRPKGVMINHRGAVNTILDINRRFNVNCEDRVLATSALHFDLSVYDLFGVLGSGGAVVMPPSDGLRDPECWIGLIQQHGISLWNSAPALMEMLVLHLERAHLKLPNTLRLSLLSGDWIPVALPARLAKLAPNMHIVSLGGATEASIWSVAHYPVAEERPDWASVPYGRPLANQRLYVLNDAMSPCPDWTPGHLYIGGTGLAMGYWHAPENTKAAFIRHPKTGEALYKTGDLARFRPEGLLEFLGRDDFQVKIRGQRIELGEIEYWLLREPGVQAATVVVAGSGDDAYLVAFVAPRPAHGSTPSEGWLDNLRRKLPASMVPRAVTALETMPLTTNGKVDRKALIELAKNSSAPPAAKRALISPQSEAEQQVASLWMEVLHCPQVGREENFFEQGGNSLLAVQLAHRLRDTFHQDFPIITVFANPTVAAQACLVNGKQQDGQDGATLRGERRFQALRQRFAQTVGKQTNDKKGMI</sequence>
<dbReference type="InterPro" id="IPR029058">
    <property type="entry name" value="AB_hydrolase_fold"/>
</dbReference>
<dbReference type="SUPFAM" id="SSF47336">
    <property type="entry name" value="ACP-like"/>
    <property type="match status" value="3"/>
</dbReference>
<evidence type="ECO:0000256" key="2">
    <source>
        <dbReference type="ARBA" id="ARBA00004924"/>
    </source>
</evidence>
<evidence type="ECO:0000256" key="4">
    <source>
        <dbReference type="ARBA" id="ARBA00022553"/>
    </source>
</evidence>
<dbReference type="FunFam" id="3.30.300.30:FF:000015">
    <property type="entry name" value="Nonribosomal peptide synthase SidD"/>
    <property type="match status" value="1"/>
</dbReference>
<keyword evidence="4" id="KW-0597">Phosphoprotein</keyword>
<dbReference type="InterPro" id="IPR042099">
    <property type="entry name" value="ANL_N_sf"/>
</dbReference>
<dbReference type="InterPro" id="IPR010071">
    <property type="entry name" value="AA_adenyl_dom"/>
</dbReference>
<reference evidence="10 11" key="1">
    <citation type="journal article" date="2018" name="MBio">
        <title>Insights into the evolution of host association through the isolation and characterization of a novel human periodontal pathobiont, Desulfobulbus oralis.</title>
        <authorList>
            <person name="Cross K.L."/>
            <person name="Chirania P."/>
            <person name="Xiong W."/>
            <person name="Beall C.J."/>
            <person name="Elkins J.G."/>
            <person name="Giannone R.J."/>
            <person name="Griffen A.L."/>
            <person name="Guss A.M."/>
            <person name="Hettich R.L."/>
            <person name="Joshi S.S."/>
            <person name="Mokrzan E.M."/>
            <person name="Martin R.K."/>
            <person name="Zhulin I.B."/>
            <person name="Leys E.J."/>
            <person name="Podar M."/>
        </authorList>
    </citation>
    <scope>NUCLEOTIDE SEQUENCE [LARGE SCALE GENOMIC DNA]</scope>
    <source>
        <strain evidence="10 11">ORNL</strain>
    </source>
</reference>
<evidence type="ECO:0000256" key="8">
    <source>
        <dbReference type="ARBA" id="ARBA00079103"/>
    </source>
</evidence>
<organism evidence="10 11">
    <name type="scientific">Desulfobulbus oralis</name>
    <dbReference type="NCBI Taxonomy" id="1986146"/>
    <lineage>
        <taxon>Bacteria</taxon>
        <taxon>Pseudomonadati</taxon>
        <taxon>Thermodesulfobacteriota</taxon>
        <taxon>Desulfobulbia</taxon>
        <taxon>Desulfobulbales</taxon>
        <taxon>Desulfobulbaceae</taxon>
        <taxon>Desulfobulbus</taxon>
    </lineage>
</organism>
<dbReference type="InterPro" id="IPR020806">
    <property type="entry name" value="PKS_PP-bd"/>
</dbReference>
<feature type="domain" description="Carrier" evidence="9">
    <location>
        <begin position="1070"/>
        <end position="1145"/>
    </location>
</feature>
<dbReference type="Pfam" id="PF00668">
    <property type="entry name" value="Condensation"/>
    <property type="match status" value="2"/>
</dbReference>
<dbReference type="RefSeq" id="WP_104935432.1">
    <property type="nucleotide sequence ID" value="NZ_CP021255.1"/>
</dbReference>
<dbReference type="Gene3D" id="3.30.300.30">
    <property type="match status" value="2"/>
</dbReference>
<gene>
    <name evidence="10" type="ORF">CAY53_00265</name>
</gene>
<feature type="domain" description="Carrier" evidence="9">
    <location>
        <begin position="2139"/>
        <end position="2214"/>
    </location>
</feature>
<comment type="cofactor">
    <cofactor evidence="1">
        <name>pantetheine 4'-phosphate</name>
        <dbReference type="ChEBI" id="CHEBI:47942"/>
    </cofactor>
</comment>
<accession>A0A2L1GKE2</accession>
<dbReference type="FunFam" id="3.30.559.10:FF:000023">
    <property type="entry name" value="Non-ribosomal peptide synthetase"/>
    <property type="match status" value="2"/>
</dbReference>
<dbReference type="OrthoDB" id="9797708at2"/>
<dbReference type="PANTHER" id="PTHR45527">
    <property type="entry name" value="NONRIBOSOMAL PEPTIDE SYNTHETASE"/>
    <property type="match status" value="1"/>
</dbReference>
<evidence type="ECO:0000259" key="9">
    <source>
        <dbReference type="PROSITE" id="PS50075"/>
    </source>
</evidence>
<dbReference type="CDD" id="cd19535">
    <property type="entry name" value="Cyc_NRPS"/>
    <property type="match status" value="2"/>
</dbReference>
<dbReference type="PROSITE" id="PS50075">
    <property type="entry name" value="CARRIER"/>
    <property type="match status" value="3"/>
</dbReference>
<dbReference type="InterPro" id="IPR020845">
    <property type="entry name" value="AMP-binding_CS"/>
</dbReference>
<dbReference type="GO" id="GO:0044550">
    <property type="term" value="P:secondary metabolite biosynthetic process"/>
    <property type="evidence" value="ECO:0007669"/>
    <property type="project" value="TreeGrafter"/>
</dbReference>
<dbReference type="SMART" id="SM00823">
    <property type="entry name" value="PKS_PP"/>
    <property type="match status" value="2"/>
</dbReference>
<evidence type="ECO:0000313" key="10">
    <source>
        <dbReference type="EMBL" id="AVD70106.1"/>
    </source>
</evidence>
<keyword evidence="5" id="KW-0436">Ligase</keyword>
<dbReference type="Pfam" id="PF00501">
    <property type="entry name" value="AMP-binding"/>
    <property type="match status" value="2"/>
</dbReference>
<dbReference type="InterPro" id="IPR000873">
    <property type="entry name" value="AMP-dep_synth/lig_dom"/>
</dbReference>
<dbReference type="InterPro" id="IPR057737">
    <property type="entry name" value="Condensation_MtbB-like"/>
</dbReference>
<dbReference type="PROSITE" id="PS00455">
    <property type="entry name" value="AMP_BINDING"/>
    <property type="match status" value="2"/>
</dbReference>
<dbReference type="FunFam" id="1.10.1200.10:FF:000016">
    <property type="entry name" value="Non-ribosomal peptide synthase"/>
    <property type="match status" value="1"/>
</dbReference>
<evidence type="ECO:0000256" key="1">
    <source>
        <dbReference type="ARBA" id="ARBA00001957"/>
    </source>
</evidence>
<dbReference type="InterPro" id="IPR036736">
    <property type="entry name" value="ACP-like_sf"/>
</dbReference>
<keyword evidence="11" id="KW-1185">Reference proteome</keyword>
<dbReference type="InterPro" id="IPR001242">
    <property type="entry name" value="Condensation_dom"/>
</dbReference>
<dbReference type="InterPro" id="IPR025110">
    <property type="entry name" value="AMP-bd_C"/>
</dbReference>
<dbReference type="GO" id="GO:0072330">
    <property type="term" value="P:monocarboxylic acid biosynthetic process"/>
    <property type="evidence" value="ECO:0007669"/>
    <property type="project" value="UniProtKB-ARBA"/>
</dbReference>
<proteinExistence type="predicted"/>
<dbReference type="EMBL" id="CP021255">
    <property type="protein sequence ID" value="AVD70106.1"/>
    <property type="molecule type" value="Genomic_DNA"/>
</dbReference>
<dbReference type="Gene3D" id="3.40.50.12780">
    <property type="entry name" value="N-terminal domain of ligase-like"/>
    <property type="match status" value="2"/>
</dbReference>
<dbReference type="EC" id="6.2.1.69" evidence="7"/>
<dbReference type="PROSITE" id="PS00012">
    <property type="entry name" value="PHOSPHOPANTETHEINE"/>
    <property type="match status" value="1"/>
</dbReference>
<dbReference type="Pfam" id="PF13193">
    <property type="entry name" value="AMP-binding_C"/>
    <property type="match status" value="2"/>
</dbReference>
<dbReference type="GO" id="GO:0031177">
    <property type="term" value="F:phosphopantetheine binding"/>
    <property type="evidence" value="ECO:0007669"/>
    <property type="project" value="InterPro"/>
</dbReference>
<dbReference type="FunFam" id="3.40.50.12780:FF:000012">
    <property type="entry name" value="Non-ribosomal peptide synthetase"/>
    <property type="match status" value="2"/>
</dbReference>
<comment type="catalytic activity">
    <reaction evidence="6">
        <text>holo-[peptidyl-carrier protein] + L-cysteine + ATP = L-cysteinyl-[peptidyl-carrier protein] + AMP + diphosphate</text>
        <dbReference type="Rhea" id="RHEA:61680"/>
        <dbReference type="Rhea" id="RHEA-COMP:11480"/>
        <dbReference type="Rhea" id="RHEA-COMP:15906"/>
        <dbReference type="ChEBI" id="CHEBI:30616"/>
        <dbReference type="ChEBI" id="CHEBI:33019"/>
        <dbReference type="ChEBI" id="CHEBI:35235"/>
        <dbReference type="ChEBI" id="CHEBI:64479"/>
        <dbReference type="ChEBI" id="CHEBI:144926"/>
        <dbReference type="ChEBI" id="CHEBI:456215"/>
        <dbReference type="EC" id="6.2.1.69"/>
    </reaction>
    <physiologicalReaction direction="left-to-right" evidence="6">
        <dbReference type="Rhea" id="RHEA:61681"/>
    </physiologicalReaction>
</comment>
<evidence type="ECO:0000313" key="11">
    <source>
        <dbReference type="Proteomes" id="UP000239867"/>
    </source>
</evidence>
<dbReference type="NCBIfam" id="TIGR01733">
    <property type="entry name" value="AA-adenyl-dom"/>
    <property type="match status" value="2"/>
</dbReference>
<evidence type="ECO:0000256" key="5">
    <source>
        <dbReference type="ARBA" id="ARBA00022598"/>
    </source>
</evidence>
<dbReference type="CDD" id="cd12114">
    <property type="entry name" value="A_NRPS_TlmIV_like"/>
    <property type="match status" value="2"/>
</dbReference>
<evidence type="ECO:0000256" key="3">
    <source>
        <dbReference type="ARBA" id="ARBA00022450"/>
    </source>
</evidence>
<dbReference type="GO" id="GO:0016874">
    <property type="term" value="F:ligase activity"/>
    <property type="evidence" value="ECO:0007669"/>
    <property type="project" value="UniProtKB-KW"/>
</dbReference>
<dbReference type="Gene3D" id="1.10.1200.10">
    <property type="entry name" value="ACP-like"/>
    <property type="match status" value="2"/>
</dbReference>
<protein>
    <recommendedName>
        <fullName evidence="8">L-cysteine--[L-cysteinyl-carrier protein] ligase</fullName>
        <ecNumber evidence="7">6.2.1.69</ecNumber>
    </recommendedName>
    <alternativeName>
        <fullName evidence="8">L-cysteine--[L-cysteinyl-carrier protein] ligase</fullName>
    </alternativeName>
</protein>
<feature type="domain" description="Carrier" evidence="9">
    <location>
        <begin position="15"/>
        <end position="90"/>
    </location>
</feature>
<evidence type="ECO:0000256" key="6">
    <source>
        <dbReference type="ARBA" id="ARBA00052643"/>
    </source>
</evidence>
<dbReference type="SUPFAM" id="SSF52777">
    <property type="entry name" value="CoA-dependent acyltransferases"/>
    <property type="match status" value="4"/>
</dbReference>
<dbReference type="PANTHER" id="PTHR45527:SF10">
    <property type="entry name" value="PYOCHELIN SYNTHASE PCHF"/>
    <property type="match status" value="1"/>
</dbReference>
<comment type="pathway">
    <text evidence="2">Siderophore biosynthesis.</text>
</comment>
<evidence type="ECO:0000256" key="7">
    <source>
        <dbReference type="ARBA" id="ARBA00066651"/>
    </source>
</evidence>
<keyword evidence="3" id="KW-0596">Phosphopantetheine</keyword>
<dbReference type="GO" id="GO:0005737">
    <property type="term" value="C:cytoplasm"/>
    <property type="evidence" value="ECO:0007669"/>
    <property type="project" value="TreeGrafter"/>
</dbReference>
<dbReference type="Gene3D" id="3.30.559.10">
    <property type="entry name" value="Chloramphenicol acetyltransferase-like domain"/>
    <property type="match status" value="2"/>
</dbReference>
<dbReference type="KEGG" id="deo:CAY53_00265"/>
<dbReference type="FunFam" id="3.40.50.980:FF:000001">
    <property type="entry name" value="Non-ribosomal peptide synthetase"/>
    <property type="match status" value="1"/>
</dbReference>
<dbReference type="Gene3D" id="3.30.559.30">
    <property type="entry name" value="Nonribosomal peptide synthetase, condensation domain"/>
    <property type="match status" value="2"/>
</dbReference>
<dbReference type="Proteomes" id="UP000239867">
    <property type="component" value="Chromosome"/>
</dbReference>
<dbReference type="Gene3D" id="3.40.50.1820">
    <property type="entry name" value="alpha/beta hydrolase"/>
    <property type="match status" value="1"/>
</dbReference>
<dbReference type="InterPro" id="IPR023213">
    <property type="entry name" value="CAT-like_dom_sf"/>
</dbReference>
<dbReference type="SUPFAM" id="SSF56801">
    <property type="entry name" value="Acetyl-CoA synthetase-like"/>
    <property type="match status" value="2"/>
</dbReference>
<dbReference type="Pfam" id="PF00550">
    <property type="entry name" value="PP-binding"/>
    <property type="match status" value="3"/>
</dbReference>
<dbReference type="InterPro" id="IPR009081">
    <property type="entry name" value="PP-bd_ACP"/>
</dbReference>